<reference evidence="2 4" key="1">
    <citation type="journal article" date="2020" name="Stud. Mycol.">
        <title>101 Dothideomycetes genomes: a test case for predicting lifestyles and emergence of pathogens.</title>
        <authorList>
            <person name="Haridas S."/>
            <person name="Albert R."/>
            <person name="Binder M."/>
            <person name="Bloem J."/>
            <person name="Labutti K."/>
            <person name="Salamov A."/>
            <person name="Andreopoulos B."/>
            <person name="Baker S."/>
            <person name="Barry K."/>
            <person name="Bills G."/>
            <person name="Bluhm B."/>
            <person name="Cannon C."/>
            <person name="Castanera R."/>
            <person name="Culley D."/>
            <person name="Daum C."/>
            <person name="Ezra D."/>
            <person name="Gonzalez J."/>
            <person name="Henrissat B."/>
            <person name="Kuo A."/>
            <person name="Liang C."/>
            <person name="Lipzen A."/>
            <person name="Lutzoni F."/>
            <person name="Magnuson J."/>
            <person name="Mondo S."/>
            <person name="Nolan M."/>
            <person name="Ohm R."/>
            <person name="Pangilinan J."/>
            <person name="Park H.-J."/>
            <person name="Ramirez L."/>
            <person name="Alfaro M."/>
            <person name="Sun H."/>
            <person name="Tritt A."/>
            <person name="Yoshinaga Y."/>
            <person name="Zwiers L.-H."/>
            <person name="Turgeon B."/>
            <person name="Goodwin S."/>
            <person name="Spatafora J."/>
            <person name="Crous P."/>
            <person name="Grigoriev I."/>
        </authorList>
    </citation>
    <scope>NUCLEOTIDE SEQUENCE</scope>
    <source>
        <strain evidence="2 4">CBS 304.34</strain>
    </source>
</reference>
<gene>
    <name evidence="2 4" type="ORF">BDZ99DRAFT_524042</name>
</gene>
<reference evidence="4" key="2">
    <citation type="submission" date="2020-04" db="EMBL/GenBank/DDBJ databases">
        <authorList>
            <consortium name="NCBI Genome Project"/>
        </authorList>
    </citation>
    <scope>NUCLEOTIDE SEQUENCE</scope>
    <source>
        <strain evidence="4">CBS 304.34</strain>
    </source>
</reference>
<evidence type="ECO:0000256" key="1">
    <source>
        <dbReference type="SAM" id="MobiDB-lite"/>
    </source>
</evidence>
<sequence length="228" mass="23868">MELDPLKFDGDRIGTRSRRGTNPAQFSVFGLSCRLTKWIAVFTSKARSIEGAAASGFASGSGLYGILKGACTSFIAVSQELDRAPLRYLGHGFLRRRLGQPAGVGGPVAEAAQHDASRPSGSGVECVRPNYSGNEEAATGTGGPQHGGGRYRQMPAWRSRGVVDVWETPTLRAMCAPSPLHVPPQFTRLAVPTPRPSSTPPAIAAHAVQTSNLNIAAPAAASTRAPVP</sequence>
<evidence type="ECO:0000313" key="4">
    <source>
        <dbReference type="RefSeq" id="XP_033572761.1"/>
    </source>
</evidence>
<reference evidence="4" key="3">
    <citation type="submission" date="2025-04" db="UniProtKB">
        <authorList>
            <consortium name="RefSeq"/>
        </authorList>
    </citation>
    <scope>IDENTIFICATION</scope>
    <source>
        <strain evidence="4">CBS 304.34</strain>
    </source>
</reference>
<keyword evidence="3" id="KW-1185">Reference proteome</keyword>
<dbReference type="EMBL" id="MU003708">
    <property type="protein sequence ID" value="KAF2805797.1"/>
    <property type="molecule type" value="Genomic_DNA"/>
</dbReference>
<organism evidence="2">
    <name type="scientific">Mytilinidion resinicola</name>
    <dbReference type="NCBI Taxonomy" id="574789"/>
    <lineage>
        <taxon>Eukaryota</taxon>
        <taxon>Fungi</taxon>
        <taxon>Dikarya</taxon>
        <taxon>Ascomycota</taxon>
        <taxon>Pezizomycotina</taxon>
        <taxon>Dothideomycetes</taxon>
        <taxon>Pleosporomycetidae</taxon>
        <taxon>Mytilinidiales</taxon>
        <taxon>Mytilinidiaceae</taxon>
        <taxon>Mytilinidion</taxon>
    </lineage>
</organism>
<proteinExistence type="predicted"/>
<evidence type="ECO:0000313" key="3">
    <source>
        <dbReference type="Proteomes" id="UP000504636"/>
    </source>
</evidence>
<protein>
    <submittedName>
        <fullName evidence="2 4">Uncharacterized protein</fullName>
    </submittedName>
</protein>
<dbReference type="AlphaFoldDB" id="A0A6A6YD80"/>
<dbReference type="RefSeq" id="XP_033572761.1">
    <property type="nucleotide sequence ID" value="XM_033725854.1"/>
</dbReference>
<dbReference type="PROSITE" id="PS51257">
    <property type="entry name" value="PROKAR_LIPOPROTEIN"/>
    <property type="match status" value="1"/>
</dbReference>
<name>A0A6A6YD80_9PEZI</name>
<feature type="compositionally biased region" description="Gly residues" evidence="1">
    <location>
        <begin position="140"/>
        <end position="150"/>
    </location>
</feature>
<feature type="region of interest" description="Disordered" evidence="1">
    <location>
        <begin position="104"/>
        <end position="124"/>
    </location>
</feature>
<evidence type="ECO:0000313" key="2">
    <source>
        <dbReference type="EMBL" id="KAF2805797.1"/>
    </source>
</evidence>
<dbReference type="GeneID" id="54466747"/>
<dbReference type="Proteomes" id="UP000504636">
    <property type="component" value="Unplaced"/>
</dbReference>
<accession>A0A6A6YD80</accession>
<feature type="region of interest" description="Disordered" evidence="1">
    <location>
        <begin position="131"/>
        <end position="150"/>
    </location>
</feature>